<accession>L5KNZ9</accession>
<feature type="compositionally biased region" description="Basic and acidic residues" evidence="1">
    <location>
        <begin position="285"/>
        <end position="295"/>
    </location>
</feature>
<sequence>MLGGMKCCFFKCAFNFFYSIKLLAVQELLDREALEKFCAELNQPVLPNIRKWKGPRGAWKTVVADSPSTPLQKGAGFSGFLWDTSTGVELRDAASLDRSPGNGHGKPTGPSPYLARFKVGSTDLTLVNLHLATLSLPGGENPSKNHGDSHRLASFAQTLQETLKGEKDVIVLGDFGQGPDSSDHDILRKEKFHPLIPAHTFTNISTKNPQGSKSLDNVWISKSLKKVFTGHCAVVREGLTNPWIPDNWSWGGVASEHCPVLAEFYAEKDCAKRDGPRSGGGVAVERGDAGVKHER</sequence>
<evidence type="ECO:0000256" key="1">
    <source>
        <dbReference type="SAM" id="MobiDB-lite"/>
    </source>
</evidence>
<keyword evidence="2" id="KW-0269">Exonuclease</keyword>
<dbReference type="SUPFAM" id="SSF56219">
    <property type="entry name" value="DNase I-like"/>
    <property type="match status" value="1"/>
</dbReference>
<dbReference type="Proteomes" id="UP000010552">
    <property type="component" value="Unassembled WGS sequence"/>
</dbReference>
<proteinExistence type="predicted"/>
<dbReference type="InParanoid" id="L5KNZ9"/>
<feature type="region of interest" description="Disordered" evidence="1">
    <location>
        <begin position="94"/>
        <end position="113"/>
    </location>
</feature>
<dbReference type="GO" id="GO:0004519">
    <property type="term" value="F:endonuclease activity"/>
    <property type="evidence" value="ECO:0007669"/>
    <property type="project" value="UniProtKB-KW"/>
</dbReference>
<dbReference type="GO" id="GO:0004527">
    <property type="term" value="F:exonuclease activity"/>
    <property type="evidence" value="ECO:0007669"/>
    <property type="project" value="UniProtKB-KW"/>
</dbReference>
<dbReference type="AlphaFoldDB" id="L5KNZ9"/>
<gene>
    <name evidence="2" type="ORF">PAL_GLEAN10021924</name>
</gene>
<name>L5KNZ9_PTEAL</name>
<keyword evidence="3" id="KW-1185">Reference proteome</keyword>
<dbReference type="Gene3D" id="3.60.10.10">
    <property type="entry name" value="Endonuclease/exonuclease/phosphatase"/>
    <property type="match status" value="1"/>
</dbReference>
<evidence type="ECO:0000313" key="2">
    <source>
        <dbReference type="EMBL" id="ELK12661.1"/>
    </source>
</evidence>
<dbReference type="GO" id="GO:0005886">
    <property type="term" value="C:plasma membrane"/>
    <property type="evidence" value="ECO:0007669"/>
    <property type="project" value="TreeGrafter"/>
</dbReference>
<dbReference type="EMBL" id="KB030660">
    <property type="protein sequence ID" value="ELK12661.1"/>
    <property type="molecule type" value="Genomic_DNA"/>
</dbReference>
<organism evidence="2 3">
    <name type="scientific">Pteropus alecto</name>
    <name type="common">Black flying fox</name>
    <dbReference type="NCBI Taxonomy" id="9402"/>
    <lineage>
        <taxon>Eukaryota</taxon>
        <taxon>Metazoa</taxon>
        <taxon>Chordata</taxon>
        <taxon>Craniata</taxon>
        <taxon>Vertebrata</taxon>
        <taxon>Euteleostomi</taxon>
        <taxon>Mammalia</taxon>
        <taxon>Eutheria</taxon>
        <taxon>Laurasiatheria</taxon>
        <taxon>Chiroptera</taxon>
        <taxon>Yinpterochiroptera</taxon>
        <taxon>Pteropodoidea</taxon>
        <taxon>Pteropodidae</taxon>
        <taxon>Pteropodinae</taxon>
        <taxon>Pteropus</taxon>
    </lineage>
</organism>
<protein>
    <submittedName>
        <fullName evidence="2">Endonuclease/exonuclease/phosphatase family domain-containing protein 1</fullName>
    </submittedName>
</protein>
<dbReference type="STRING" id="9402.L5KNZ9"/>
<dbReference type="InterPro" id="IPR036691">
    <property type="entry name" value="Endo/exonu/phosph_ase_sf"/>
</dbReference>
<keyword evidence="2" id="KW-0540">Nuclease</keyword>
<dbReference type="PANTHER" id="PTHR21180:SF32">
    <property type="entry name" value="ENDONUCLEASE_EXONUCLEASE_PHOSPHATASE FAMILY DOMAIN-CONTAINING PROTEIN 1"/>
    <property type="match status" value="1"/>
</dbReference>
<keyword evidence="2" id="KW-0378">Hydrolase</keyword>
<dbReference type="CDD" id="cd10283">
    <property type="entry name" value="MnuA_DNase1-like"/>
    <property type="match status" value="1"/>
</dbReference>
<dbReference type="PANTHER" id="PTHR21180">
    <property type="entry name" value="ENDONUCLEASE/EXONUCLEASE/PHOSPHATASE FAMILY DOMAIN-CONTAINING PROTEIN 1"/>
    <property type="match status" value="1"/>
</dbReference>
<reference evidence="3" key="1">
    <citation type="journal article" date="2013" name="Science">
        <title>Comparative analysis of bat genomes provides insight into the evolution of flight and immunity.</title>
        <authorList>
            <person name="Zhang G."/>
            <person name="Cowled C."/>
            <person name="Shi Z."/>
            <person name="Huang Z."/>
            <person name="Bishop-Lilly K.A."/>
            <person name="Fang X."/>
            <person name="Wynne J.W."/>
            <person name="Xiong Z."/>
            <person name="Baker M.L."/>
            <person name="Zhao W."/>
            <person name="Tachedjian M."/>
            <person name="Zhu Y."/>
            <person name="Zhou P."/>
            <person name="Jiang X."/>
            <person name="Ng J."/>
            <person name="Yang L."/>
            <person name="Wu L."/>
            <person name="Xiao J."/>
            <person name="Feng Y."/>
            <person name="Chen Y."/>
            <person name="Sun X."/>
            <person name="Zhang Y."/>
            <person name="Marsh G.A."/>
            <person name="Crameri G."/>
            <person name="Broder C.C."/>
            <person name="Frey K.G."/>
            <person name="Wang L.F."/>
            <person name="Wang J."/>
        </authorList>
    </citation>
    <scope>NUCLEOTIDE SEQUENCE [LARGE SCALE GENOMIC DNA]</scope>
</reference>
<feature type="region of interest" description="Disordered" evidence="1">
    <location>
        <begin position="272"/>
        <end position="295"/>
    </location>
</feature>
<evidence type="ECO:0000313" key="3">
    <source>
        <dbReference type="Proteomes" id="UP000010552"/>
    </source>
</evidence>
<keyword evidence="2" id="KW-0255">Endonuclease</keyword>
<dbReference type="InterPro" id="IPR051675">
    <property type="entry name" value="Endo/Exo/Phosphatase_dom_1"/>
</dbReference>